<evidence type="ECO:0000256" key="11">
    <source>
        <dbReference type="PIRSR" id="PIRSR039102-1"/>
    </source>
</evidence>
<evidence type="ECO:0000256" key="13">
    <source>
        <dbReference type="PROSITE-ProRule" id="PRU00409"/>
    </source>
</evidence>
<comment type="caution">
    <text evidence="15">The sequence shown here is derived from an EMBL/GenBank/DDBJ whole genome shotgun (WGS) entry which is preliminary data.</text>
</comment>
<feature type="domain" description="ATP-grasp" evidence="14">
    <location>
        <begin position="146"/>
        <end position="342"/>
    </location>
</feature>
<keyword evidence="8 10" id="KW-0573">Peptidoglycan synthesis</keyword>
<dbReference type="PROSITE" id="PS00843">
    <property type="entry name" value="DALA_DALA_LIGASE_1"/>
    <property type="match status" value="1"/>
</dbReference>
<keyword evidence="7 10" id="KW-0133">Cell shape</keyword>
<feature type="binding site" evidence="12">
    <location>
        <position position="309"/>
    </location>
    <ligand>
        <name>Mg(2+)</name>
        <dbReference type="ChEBI" id="CHEBI:18420"/>
        <label>1</label>
    </ligand>
</feature>
<evidence type="ECO:0000256" key="8">
    <source>
        <dbReference type="ARBA" id="ARBA00022984"/>
    </source>
</evidence>
<dbReference type="AlphaFoldDB" id="A0A923MFD6"/>
<evidence type="ECO:0000256" key="4">
    <source>
        <dbReference type="ARBA" id="ARBA00022598"/>
    </source>
</evidence>
<keyword evidence="12" id="KW-0479">Metal-binding</keyword>
<dbReference type="GO" id="GO:0005524">
    <property type="term" value="F:ATP binding"/>
    <property type="evidence" value="ECO:0007669"/>
    <property type="project" value="UniProtKB-UniRule"/>
</dbReference>
<evidence type="ECO:0000256" key="10">
    <source>
        <dbReference type="HAMAP-Rule" id="MF_00047"/>
    </source>
</evidence>
<comment type="subcellular location">
    <subcellularLocation>
        <location evidence="1 10">Cytoplasm</location>
    </subcellularLocation>
</comment>
<proteinExistence type="inferred from homology"/>
<keyword evidence="16" id="KW-1185">Reference proteome</keyword>
<dbReference type="Gene3D" id="3.30.470.20">
    <property type="entry name" value="ATP-grasp fold, B domain"/>
    <property type="match status" value="1"/>
</dbReference>
<dbReference type="PANTHER" id="PTHR23132:SF23">
    <property type="entry name" value="D-ALANINE--D-ALANINE LIGASE B"/>
    <property type="match status" value="1"/>
</dbReference>
<dbReference type="NCBIfam" id="NF002378">
    <property type="entry name" value="PRK01372.1"/>
    <property type="match status" value="1"/>
</dbReference>
<protein>
    <recommendedName>
        <fullName evidence="10">D-alanine--D-alanine ligase</fullName>
        <ecNumber evidence="10">6.3.2.4</ecNumber>
    </recommendedName>
    <alternativeName>
        <fullName evidence="10">D-Ala-D-Ala ligase</fullName>
    </alternativeName>
    <alternativeName>
        <fullName evidence="10">D-alanylalanine synthetase</fullName>
    </alternativeName>
</protein>
<dbReference type="GO" id="GO:0071555">
    <property type="term" value="P:cell wall organization"/>
    <property type="evidence" value="ECO:0007669"/>
    <property type="project" value="UniProtKB-KW"/>
</dbReference>
<evidence type="ECO:0000256" key="3">
    <source>
        <dbReference type="ARBA" id="ARBA00022490"/>
    </source>
</evidence>
<dbReference type="Pfam" id="PF01820">
    <property type="entry name" value="Dala_Dala_lig_N"/>
    <property type="match status" value="1"/>
</dbReference>
<dbReference type="PANTHER" id="PTHR23132">
    <property type="entry name" value="D-ALANINE--D-ALANINE LIGASE"/>
    <property type="match status" value="1"/>
</dbReference>
<accession>A0A923MFD6</accession>
<dbReference type="GO" id="GO:0046872">
    <property type="term" value="F:metal ion binding"/>
    <property type="evidence" value="ECO:0007669"/>
    <property type="project" value="UniProtKB-KW"/>
</dbReference>
<dbReference type="PROSITE" id="PS00844">
    <property type="entry name" value="DALA_DALA_LIGASE_2"/>
    <property type="match status" value="1"/>
</dbReference>
<feature type="binding site" evidence="12">
    <location>
        <position position="311"/>
    </location>
    <ligand>
        <name>Mg(2+)</name>
        <dbReference type="ChEBI" id="CHEBI:18420"/>
        <label>2</label>
    </ligand>
</feature>
<dbReference type="PIRSF" id="PIRSF039102">
    <property type="entry name" value="Ddl/VanB"/>
    <property type="match status" value="1"/>
</dbReference>
<keyword evidence="4 10" id="KW-0436">Ligase</keyword>
<evidence type="ECO:0000256" key="6">
    <source>
        <dbReference type="ARBA" id="ARBA00022840"/>
    </source>
</evidence>
<keyword evidence="5 13" id="KW-0547">Nucleotide-binding</keyword>
<dbReference type="InterPro" id="IPR011761">
    <property type="entry name" value="ATP-grasp"/>
</dbReference>
<comment type="pathway">
    <text evidence="10">Cell wall biogenesis; peptidoglycan biosynthesis.</text>
</comment>
<evidence type="ECO:0000256" key="2">
    <source>
        <dbReference type="ARBA" id="ARBA00010871"/>
    </source>
</evidence>
<dbReference type="SUPFAM" id="SSF56059">
    <property type="entry name" value="Glutathione synthetase ATP-binding domain-like"/>
    <property type="match status" value="1"/>
</dbReference>
<keyword evidence="12" id="KW-0464">Manganese</keyword>
<dbReference type="Gene3D" id="3.40.50.20">
    <property type="match status" value="1"/>
</dbReference>
<name>A0A923MFD6_9FIRM</name>
<dbReference type="Pfam" id="PF07478">
    <property type="entry name" value="Dala_Dala_lig_C"/>
    <property type="match status" value="1"/>
</dbReference>
<dbReference type="GO" id="GO:0008360">
    <property type="term" value="P:regulation of cell shape"/>
    <property type="evidence" value="ECO:0007669"/>
    <property type="project" value="UniProtKB-KW"/>
</dbReference>
<dbReference type="InterPro" id="IPR011127">
    <property type="entry name" value="Dala_Dala_lig_N"/>
</dbReference>
<keyword evidence="12" id="KW-0460">Magnesium</keyword>
<keyword evidence="3 10" id="KW-0963">Cytoplasm</keyword>
<dbReference type="RefSeq" id="WP_187014047.1">
    <property type="nucleotide sequence ID" value="NZ_JACOQI010000003.1"/>
</dbReference>
<comment type="similarity">
    <text evidence="2 10">Belongs to the D-alanine--D-alanine ligase family.</text>
</comment>
<dbReference type="InterPro" id="IPR016185">
    <property type="entry name" value="PreATP-grasp_dom_sf"/>
</dbReference>
<dbReference type="GO" id="GO:0009252">
    <property type="term" value="P:peptidoglycan biosynthetic process"/>
    <property type="evidence" value="ECO:0007669"/>
    <property type="project" value="UniProtKB-UniRule"/>
</dbReference>
<gene>
    <name evidence="10" type="primary">ddl</name>
    <name evidence="15" type="ORF">H8Z83_05070</name>
</gene>
<feature type="binding site" evidence="12">
    <location>
        <position position="309"/>
    </location>
    <ligand>
        <name>Mg(2+)</name>
        <dbReference type="ChEBI" id="CHEBI:18420"/>
        <label>2</label>
    </ligand>
</feature>
<comment type="cofactor">
    <cofactor evidence="12">
        <name>Mg(2+)</name>
        <dbReference type="ChEBI" id="CHEBI:18420"/>
    </cofactor>
    <cofactor evidence="12">
        <name>Mn(2+)</name>
        <dbReference type="ChEBI" id="CHEBI:29035"/>
    </cofactor>
    <text evidence="12">Binds 2 magnesium or manganese ions per subunit.</text>
</comment>
<dbReference type="NCBIfam" id="TIGR01205">
    <property type="entry name" value="D_ala_D_alaTIGR"/>
    <property type="match status" value="1"/>
</dbReference>
<dbReference type="InterPro" id="IPR005905">
    <property type="entry name" value="D_ala_D_ala"/>
</dbReference>
<keyword evidence="6 13" id="KW-0067">ATP-binding</keyword>
<evidence type="ECO:0000256" key="5">
    <source>
        <dbReference type="ARBA" id="ARBA00022741"/>
    </source>
</evidence>
<organism evidence="15 16">
    <name type="scientific">Dysosmobacter segnis</name>
    <dbReference type="NCBI Taxonomy" id="2763042"/>
    <lineage>
        <taxon>Bacteria</taxon>
        <taxon>Bacillati</taxon>
        <taxon>Bacillota</taxon>
        <taxon>Clostridia</taxon>
        <taxon>Eubacteriales</taxon>
        <taxon>Oscillospiraceae</taxon>
        <taxon>Dysosmobacter</taxon>
    </lineage>
</organism>
<feature type="active site" evidence="11">
    <location>
        <position position="320"/>
    </location>
</feature>
<evidence type="ECO:0000259" key="14">
    <source>
        <dbReference type="PROSITE" id="PS50975"/>
    </source>
</evidence>
<evidence type="ECO:0000256" key="9">
    <source>
        <dbReference type="ARBA" id="ARBA00023316"/>
    </source>
</evidence>
<dbReference type="EMBL" id="JACOQI010000003">
    <property type="protein sequence ID" value="MBC5769695.1"/>
    <property type="molecule type" value="Genomic_DNA"/>
</dbReference>
<feature type="active site" evidence="11">
    <location>
        <position position="13"/>
    </location>
</feature>
<dbReference type="SMART" id="SM01209">
    <property type="entry name" value="GARS_A"/>
    <property type="match status" value="1"/>
</dbReference>
<dbReference type="SUPFAM" id="SSF52440">
    <property type="entry name" value="PreATP-grasp domain"/>
    <property type="match status" value="1"/>
</dbReference>
<evidence type="ECO:0000313" key="16">
    <source>
        <dbReference type="Proteomes" id="UP000620327"/>
    </source>
</evidence>
<keyword evidence="9 10" id="KW-0961">Cell wall biogenesis/degradation</keyword>
<dbReference type="InterPro" id="IPR013815">
    <property type="entry name" value="ATP_grasp_subdomain_1"/>
</dbReference>
<dbReference type="PROSITE" id="PS50975">
    <property type="entry name" value="ATP_GRASP"/>
    <property type="match status" value="1"/>
</dbReference>
<comment type="catalytic activity">
    <reaction evidence="10">
        <text>2 D-alanine + ATP = D-alanyl-D-alanine + ADP + phosphate + H(+)</text>
        <dbReference type="Rhea" id="RHEA:11224"/>
        <dbReference type="ChEBI" id="CHEBI:15378"/>
        <dbReference type="ChEBI" id="CHEBI:30616"/>
        <dbReference type="ChEBI" id="CHEBI:43474"/>
        <dbReference type="ChEBI" id="CHEBI:57416"/>
        <dbReference type="ChEBI" id="CHEBI:57822"/>
        <dbReference type="ChEBI" id="CHEBI:456216"/>
        <dbReference type="EC" id="6.3.2.4"/>
    </reaction>
</comment>
<dbReference type="HAMAP" id="MF_00047">
    <property type="entry name" value="Dala_Dala_lig"/>
    <property type="match status" value="1"/>
</dbReference>
<dbReference type="EC" id="6.3.2.4" evidence="10"/>
<evidence type="ECO:0000256" key="12">
    <source>
        <dbReference type="PIRSR" id="PIRSR039102-3"/>
    </source>
</evidence>
<evidence type="ECO:0000256" key="7">
    <source>
        <dbReference type="ARBA" id="ARBA00022960"/>
    </source>
</evidence>
<dbReference type="InterPro" id="IPR000291">
    <property type="entry name" value="D-Ala_lig_Van_CS"/>
</dbReference>
<dbReference type="GO" id="GO:0005737">
    <property type="term" value="C:cytoplasm"/>
    <property type="evidence" value="ECO:0007669"/>
    <property type="project" value="UniProtKB-SubCell"/>
</dbReference>
<dbReference type="GO" id="GO:0008716">
    <property type="term" value="F:D-alanine-D-alanine ligase activity"/>
    <property type="evidence" value="ECO:0007669"/>
    <property type="project" value="UniProtKB-UniRule"/>
</dbReference>
<evidence type="ECO:0000256" key="1">
    <source>
        <dbReference type="ARBA" id="ARBA00004496"/>
    </source>
</evidence>
<dbReference type="Gene3D" id="3.30.1490.20">
    <property type="entry name" value="ATP-grasp fold, A domain"/>
    <property type="match status" value="1"/>
</dbReference>
<reference evidence="15" key="1">
    <citation type="submission" date="2020-08" db="EMBL/GenBank/DDBJ databases">
        <title>Genome public.</title>
        <authorList>
            <person name="Liu C."/>
            <person name="Sun Q."/>
        </authorList>
    </citation>
    <scope>NUCLEOTIDE SEQUENCE</scope>
    <source>
        <strain evidence="15">BX15</strain>
    </source>
</reference>
<feature type="active site" evidence="11">
    <location>
        <position position="189"/>
    </location>
</feature>
<feature type="binding site" evidence="12">
    <location>
        <position position="296"/>
    </location>
    <ligand>
        <name>Mg(2+)</name>
        <dbReference type="ChEBI" id="CHEBI:18420"/>
        <label>1</label>
    </ligand>
</feature>
<comment type="function">
    <text evidence="10">Cell wall formation.</text>
</comment>
<evidence type="ECO:0000313" key="15">
    <source>
        <dbReference type="EMBL" id="MBC5769695.1"/>
    </source>
</evidence>
<sequence>MKIVVLAGGISTERTVSLVSGTGVCQALRRKGHQAILVDMFMGLENPPADLNTLFDAPDGLCPDVKIEVQAPDLDVVRRSRPDQSPSRIGPHVLDICRLADIVFLGLHGQDGEDGRIQATLDLLGVPYTGAGYLGSAIAMDKIAAKEMMDANGIPNPKWQKLTYTEEEIPQLAETLPMPCVVKAPTGGSSLGVYLPKDRAELADALRQVRSFCHEVLVEQRIYGRELTDAVLGERYLPPVETFPSVENFDYEAKYQAGGAKEICPAELTEEQAKAVGEMALRVHKALGLAVYSRTDMIMDENGQLWCLEANSLPGMTPTSFVPKEAAAVGISYDDLCEEIVRQSLKIKRR</sequence>
<dbReference type="InterPro" id="IPR011095">
    <property type="entry name" value="Dala_Dala_lig_C"/>
</dbReference>
<dbReference type="Proteomes" id="UP000620327">
    <property type="component" value="Unassembled WGS sequence"/>
</dbReference>